<dbReference type="EMBL" id="JAHYIQ010000004">
    <property type="protein sequence ID" value="KAK1133190.1"/>
    <property type="molecule type" value="Genomic_DNA"/>
</dbReference>
<reference evidence="1" key="1">
    <citation type="submission" date="2021-10" db="EMBL/GenBank/DDBJ databases">
        <title>Melipona bicolor Genome sequencing and assembly.</title>
        <authorList>
            <person name="Araujo N.S."/>
            <person name="Arias M.C."/>
        </authorList>
    </citation>
    <scope>NUCLEOTIDE SEQUENCE</scope>
    <source>
        <strain evidence="1">USP_2M_L1-L4_2017</strain>
        <tissue evidence="1">Whole body</tissue>
    </source>
</reference>
<comment type="caution">
    <text evidence="1">The sequence shown here is derived from an EMBL/GenBank/DDBJ whole genome shotgun (WGS) entry which is preliminary data.</text>
</comment>
<dbReference type="AlphaFoldDB" id="A0AA40G9I2"/>
<dbReference type="Proteomes" id="UP001177670">
    <property type="component" value="Unassembled WGS sequence"/>
</dbReference>
<name>A0AA40G9I2_9HYME</name>
<organism evidence="1 2">
    <name type="scientific">Melipona bicolor</name>
    <dbReference type="NCBI Taxonomy" id="60889"/>
    <lineage>
        <taxon>Eukaryota</taxon>
        <taxon>Metazoa</taxon>
        <taxon>Ecdysozoa</taxon>
        <taxon>Arthropoda</taxon>
        <taxon>Hexapoda</taxon>
        <taxon>Insecta</taxon>
        <taxon>Pterygota</taxon>
        <taxon>Neoptera</taxon>
        <taxon>Endopterygota</taxon>
        <taxon>Hymenoptera</taxon>
        <taxon>Apocrita</taxon>
        <taxon>Aculeata</taxon>
        <taxon>Apoidea</taxon>
        <taxon>Anthophila</taxon>
        <taxon>Apidae</taxon>
        <taxon>Melipona</taxon>
    </lineage>
</organism>
<evidence type="ECO:0000313" key="1">
    <source>
        <dbReference type="EMBL" id="KAK1133190.1"/>
    </source>
</evidence>
<evidence type="ECO:0000313" key="2">
    <source>
        <dbReference type="Proteomes" id="UP001177670"/>
    </source>
</evidence>
<proteinExistence type="predicted"/>
<sequence length="70" mass="8044">MQLEEGDPRLKWLTALLVQHYEGFHPDLVALNRQPTNQRRVKREVQEAPSERSLASLHENIFSLAVSPVP</sequence>
<gene>
    <name evidence="1" type="ORF">K0M31_014544</name>
</gene>
<protein>
    <submittedName>
        <fullName evidence="1">Uncharacterized protein</fullName>
    </submittedName>
</protein>
<keyword evidence="2" id="KW-1185">Reference proteome</keyword>
<accession>A0AA40G9I2</accession>